<evidence type="ECO:0000313" key="3">
    <source>
        <dbReference type="Proteomes" id="UP000579812"/>
    </source>
</evidence>
<feature type="compositionally biased region" description="Pro residues" evidence="1">
    <location>
        <begin position="1"/>
        <end position="17"/>
    </location>
</feature>
<sequence length="540" mass="55992">MMRQRPPGPLPARPPLAPSTVSLLPTGRGGRRLPAARGPEVLPSAAAGGSEPPPLPARRGPPTLVRGRTSFWWEGSSVSRPLWGGRAAATRPPVLRGPGVSTPNSRADGRTPSLSAPPSLVPSGGPGGRRHVRSVLRGPGVSTPNSRADGRTPSFVGGDARPWGFPDGVRCAPGGDRLDSGQPPVPLGIAERPPRPPPSTTSVAASEEGRAQRIPAPATGRGKCGVQKTALSARAGGPSPSDGGLARGRCEAGSGPRPAGVRFFLESGCLGMQPKVGEVNGWGPHGLPGGFNPAGPVGPVGALWIPSVGTAARRWLGRRRAHFFRGGAPRPPGLARKGRGRWLAASGRELYRAPTPDFAATPGRGQCPRAFSPPDGRDGPLAPGVCADRADCPQSASDRAPSGRGSGPRKGCSRSAARSATHPTRLETRTKESNARASQRVSSSPHGAMKVKAAPPVQVGSPPAGRTTACLARTAGQVELERSDGTRKMVNYAWAGRSQRKLWWRPAAVLTCKSVVRPGYRGERLIEPSSSWFPPKFPSG</sequence>
<feature type="compositionally biased region" description="Low complexity" evidence="1">
    <location>
        <begin position="32"/>
        <end position="50"/>
    </location>
</feature>
<evidence type="ECO:0000313" key="2">
    <source>
        <dbReference type="EMBL" id="KAF4094541.1"/>
    </source>
</evidence>
<gene>
    <name evidence="2" type="ORF">G5714_024745</name>
</gene>
<feature type="compositionally biased region" description="Basic and acidic residues" evidence="1">
    <location>
        <begin position="424"/>
        <end position="434"/>
    </location>
</feature>
<dbReference type="Proteomes" id="UP000579812">
    <property type="component" value="Unassembled WGS sequence"/>
</dbReference>
<organism evidence="2 3">
    <name type="scientific">Onychostoma macrolepis</name>
    <dbReference type="NCBI Taxonomy" id="369639"/>
    <lineage>
        <taxon>Eukaryota</taxon>
        <taxon>Metazoa</taxon>
        <taxon>Chordata</taxon>
        <taxon>Craniata</taxon>
        <taxon>Vertebrata</taxon>
        <taxon>Euteleostomi</taxon>
        <taxon>Actinopterygii</taxon>
        <taxon>Neopterygii</taxon>
        <taxon>Teleostei</taxon>
        <taxon>Ostariophysi</taxon>
        <taxon>Cypriniformes</taxon>
        <taxon>Cyprinidae</taxon>
        <taxon>Acrossocheilinae</taxon>
        <taxon>Onychostoma</taxon>
    </lineage>
</organism>
<dbReference type="AlphaFoldDB" id="A0A7J6BIQ2"/>
<accession>A0A7J6BIQ2</accession>
<protein>
    <submittedName>
        <fullName evidence="2">Uncharacterized protein</fullName>
    </submittedName>
</protein>
<reference evidence="2 3" key="1">
    <citation type="submission" date="2020-04" db="EMBL/GenBank/DDBJ databases">
        <title>Chromosome-level genome assembly of a cyprinid fish Onychostoma macrolepis by integration of Nanopore Sequencing, Bionano and Hi-C technology.</title>
        <authorList>
            <person name="Wang D."/>
        </authorList>
    </citation>
    <scope>NUCLEOTIDE SEQUENCE [LARGE SCALE GENOMIC DNA]</scope>
    <source>
        <strain evidence="2">SWU-2019</strain>
        <tissue evidence="2">Muscle</tissue>
    </source>
</reference>
<name>A0A7J6BIQ2_9TELE</name>
<feature type="region of interest" description="Disordered" evidence="1">
    <location>
        <begin position="353"/>
        <end position="466"/>
    </location>
</feature>
<evidence type="ECO:0000256" key="1">
    <source>
        <dbReference type="SAM" id="MobiDB-lite"/>
    </source>
</evidence>
<proteinExistence type="predicted"/>
<feature type="region of interest" description="Disordered" evidence="1">
    <location>
        <begin position="1"/>
        <end position="65"/>
    </location>
</feature>
<feature type="region of interest" description="Disordered" evidence="1">
    <location>
        <begin position="173"/>
        <end position="224"/>
    </location>
</feature>
<feature type="region of interest" description="Disordered" evidence="1">
    <location>
        <begin position="82"/>
        <end position="161"/>
    </location>
</feature>
<feature type="region of interest" description="Disordered" evidence="1">
    <location>
        <begin position="232"/>
        <end position="251"/>
    </location>
</feature>
<feature type="compositionally biased region" description="Polar residues" evidence="1">
    <location>
        <begin position="435"/>
        <end position="445"/>
    </location>
</feature>
<comment type="caution">
    <text evidence="2">The sequence shown here is derived from an EMBL/GenBank/DDBJ whole genome shotgun (WGS) entry which is preliminary data.</text>
</comment>
<dbReference type="EMBL" id="JAAMOB010000120">
    <property type="protein sequence ID" value="KAF4094541.1"/>
    <property type="molecule type" value="Genomic_DNA"/>
</dbReference>
<keyword evidence="3" id="KW-1185">Reference proteome</keyword>
<feature type="compositionally biased region" description="Low complexity" evidence="1">
    <location>
        <begin position="112"/>
        <end position="123"/>
    </location>
</feature>